<dbReference type="Proteomes" id="UP000233556">
    <property type="component" value="Unassembled WGS sequence"/>
</dbReference>
<reference evidence="2" key="2">
    <citation type="submission" date="2017-12" db="EMBL/GenBank/DDBJ databases">
        <title>Genome sequence of the Bar-tailed Godwit (Limosa lapponica baueri).</title>
        <authorList>
            <person name="Lima N.C.B."/>
            <person name="Parody-Merino A.M."/>
            <person name="Battley P.F."/>
            <person name="Fidler A.E."/>
            <person name="Prosdocimi F."/>
        </authorList>
    </citation>
    <scope>NUCLEOTIDE SEQUENCE [LARGE SCALE GENOMIC DNA]</scope>
</reference>
<organism evidence="1 2">
    <name type="scientific">Limosa lapponica baueri</name>
    <dbReference type="NCBI Taxonomy" id="1758121"/>
    <lineage>
        <taxon>Eukaryota</taxon>
        <taxon>Metazoa</taxon>
        <taxon>Chordata</taxon>
        <taxon>Craniata</taxon>
        <taxon>Vertebrata</taxon>
        <taxon>Euteleostomi</taxon>
        <taxon>Archelosauria</taxon>
        <taxon>Archosauria</taxon>
        <taxon>Dinosauria</taxon>
        <taxon>Saurischia</taxon>
        <taxon>Theropoda</taxon>
        <taxon>Coelurosauria</taxon>
        <taxon>Aves</taxon>
        <taxon>Neognathae</taxon>
        <taxon>Neoaves</taxon>
        <taxon>Charadriiformes</taxon>
        <taxon>Scolopacidae</taxon>
        <taxon>Limosa</taxon>
    </lineage>
</organism>
<name>A0A2I0U1F3_LIMLA</name>
<keyword evidence="2" id="KW-1185">Reference proteome</keyword>
<proteinExistence type="predicted"/>
<accession>A0A2I0U1F3</accession>
<reference evidence="2" key="1">
    <citation type="submission" date="2017-11" db="EMBL/GenBank/DDBJ databases">
        <authorList>
            <person name="Lima N.C."/>
            <person name="Parody-Merino A.M."/>
            <person name="Battley P.F."/>
            <person name="Fidler A.E."/>
            <person name="Prosdocimi F."/>
        </authorList>
    </citation>
    <scope>NUCLEOTIDE SEQUENCE [LARGE SCALE GENOMIC DNA]</scope>
</reference>
<evidence type="ECO:0000313" key="1">
    <source>
        <dbReference type="EMBL" id="PKU39871.1"/>
    </source>
</evidence>
<sequence length="196" mass="21585">MSSQDHDLSPCTFSSSKYLQLSESYNTRDFELQPIACTTGRRESDLEPTEGFLLSVMRLHAVWPLQTLAGDTGVLLDGHGLTVVASKVHEPGGGTQLDQRLQRTQKESGAETIALIKDKRQRQSGLCSDPSAKRAVKNSLRERCVMHICDTSPLMDVDIPVGNPNLRLPAEKQQAFSDLNSHSDVHGEVNELLSVF</sequence>
<dbReference type="AlphaFoldDB" id="A0A2I0U1F3"/>
<gene>
    <name evidence="1" type="ORF">llap_9824</name>
</gene>
<protein>
    <submittedName>
        <fullName evidence="1">Uncharacterized protein</fullName>
    </submittedName>
</protein>
<dbReference type="EMBL" id="KZ506391">
    <property type="protein sequence ID" value="PKU39871.1"/>
    <property type="molecule type" value="Genomic_DNA"/>
</dbReference>
<evidence type="ECO:0000313" key="2">
    <source>
        <dbReference type="Proteomes" id="UP000233556"/>
    </source>
</evidence>